<feature type="domain" description="EAL" evidence="1">
    <location>
        <begin position="1"/>
        <end position="53"/>
    </location>
</feature>
<name>A0A6J4JBF9_9CHLR</name>
<dbReference type="Pfam" id="PF00563">
    <property type="entry name" value="EAL"/>
    <property type="match status" value="1"/>
</dbReference>
<reference evidence="2" key="1">
    <citation type="submission" date="2020-02" db="EMBL/GenBank/DDBJ databases">
        <authorList>
            <person name="Meier V. D."/>
        </authorList>
    </citation>
    <scope>NUCLEOTIDE SEQUENCE</scope>
    <source>
        <strain evidence="2">AVDCRST_MAG93</strain>
    </source>
</reference>
<organism evidence="2">
    <name type="scientific">uncultured Chloroflexia bacterium</name>
    <dbReference type="NCBI Taxonomy" id="1672391"/>
    <lineage>
        <taxon>Bacteria</taxon>
        <taxon>Bacillati</taxon>
        <taxon>Chloroflexota</taxon>
        <taxon>Chloroflexia</taxon>
        <taxon>environmental samples</taxon>
    </lineage>
</organism>
<dbReference type="GO" id="GO:0071111">
    <property type="term" value="F:cyclic-guanylate-specific phosphodiesterase activity"/>
    <property type="evidence" value="ECO:0007669"/>
    <property type="project" value="InterPro"/>
</dbReference>
<dbReference type="InterPro" id="IPR035919">
    <property type="entry name" value="EAL_sf"/>
</dbReference>
<proteinExistence type="predicted"/>
<protein>
    <recommendedName>
        <fullName evidence="1">EAL domain-containing protein</fullName>
    </recommendedName>
</protein>
<dbReference type="PANTHER" id="PTHR33121:SF70">
    <property type="entry name" value="SIGNALING PROTEIN YKOW"/>
    <property type="match status" value="1"/>
</dbReference>
<dbReference type="PANTHER" id="PTHR33121">
    <property type="entry name" value="CYCLIC DI-GMP PHOSPHODIESTERASE PDEF"/>
    <property type="match status" value="1"/>
</dbReference>
<dbReference type="InterPro" id="IPR001633">
    <property type="entry name" value="EAL_dom"/>
</dbReference>
<evidence type="ECO:0000259" key="1">
    <source>
        <dbReference type="PROSITE" id="PS50883"/>
    </source>
</evidence>
<dbReference type="AlphaFoldDB" id="A0A6J4JBF9"/>
<dbReference type="Gene3D" id="3.20.20.450">
    <property type="entry name" value="EAL domain"/>
    <property type="match status" value="1"/>
</dbReference>
<gene>
    <name evidence="2" type="ORF">AVDCRST_MAG93-2880</name>
</gene>
<sequence length="53" mass="5711">MASPHDLALTVVAEGVESGEHLAQLQQLVCDMAQGYHFARPLPTGEMEGFLSK</sequence>
<dbReference type="PROSITE" id="PS50883">
    <property type="entry name" value="EAL"/>
    <property type="match status" value="1"/>
</dbReference>
<dbReference type="EMBL" id="CADCTR010000985">
    <property type="protein sequence ID" value="CAA9275794.1"/>
    <property type="molecule type" value="Genomic_DNA"/>
</dbReference>
<dbReference type="InterPro" id="IPR050706">
    <property type="entry name" value="Cyclic-di-GMP_PDE-like"/>
</dbReference>
<accession>A0A6J4JBF9</accession>
<dbReference type="SUPFAM" id="SSF141868">
    <property type="entry name" value="EAL domain-like"/>
    <property type="match status" value="1"/>
</dbReference>
<evidence type="ECO:0000313" key="2">
    <source>
        <dbReference type="EMBL" id="CAA9275794.1"/>
    </source>
</evidence>